<reference evidence="1 2" key="1">
    <citation type="submission" date="2016-11" db="EMBL/GenBank/DDBJ databases">
        <authorList>
            <person name="Jaros S."/>
            <person name="Januszkiewicz K."/>
            <person name="Wedrychowicz H."/>
        </authorList>
    </citation>
    <scope>NUCLEOTIDE SEQUENCE [LARGE SCALE GENOMIC DNA]</scope>
    <source>
        <strain evidence="1 2">DSM 27063</strain>
    </source>
</reference>
<name>A0A1M6G9A3_9BACT</name>
<dbReference type="AlphaFoldDB" id="A0A1M6G9A3"/>
<gene>
    <name evidence="1" type="ORF">SAMN05444280_11080</name>
</gene>
<keyword evidence="2" id="KW-1185">Reference proteome</keyword>
<proteinExistence type="predicted"/>
<protein>
    <submittedName>
        <fullName evidence="1">Uncharacterized protein</fullName>
    </submittedName>
</protein>
<dbReference type="STRING" id="1168035.SAMN05444280_11080"/>
<dbReference type="Proteomes" id="UP000184050">
    <property type="component" value="Unassembled WGS sequence"/>
</dbReference>
<dbReference type="EMBL" id="FQZE01000010">
    <property type="protein sequence ID" value="SHJ06523.1"/>
    <property type="molecule type" value="Genomic_DNA"/>
</dbReference>
<evidence type="ECO:0000313" key="2">
    <source>
        <dbReference type="Proteomes" id="UP000184050"/>
    </source>
</evidence>
<accession>A0A1M6G9A3</accession>
<evidence type="ECO:0000313" key="1">
    <source>
        <dbReference type="EMBL" id="SHJ06523.1"/>
    </source>
</evidence>
<organism evidence="1 2">
    <name type="scientific">Tangfeifania diversioriginum</name>
    <dbReference type="NCBI Taxonomy" id="1168035"/>
    <lineage>
        <taxon>Bacteria</taxon>
        <taxon>Pseudomonadati</taxon>
        <taxon>Bacteroidota</taxon>
        <taxon>Bacteroidia</taxon>
        <taxon>Marinilabiliales</taxon>
        <taxon>Prolixibacteraceae</taxon>
        <taxon>Tangfeifania</taxon>
    </lineage>
</organism>
<sequence>MLPQIYQYRVAHWQKKTVLLVFYISFKNWQKTQCAYLHIHMHFIYSLIDIFELKSKLPRQ</sequence>